<accession>A0A7W7RKA0</accession>
<dbReference type="GO" id="GO:0016020">
    <property type="term" value="C:membrane"/>
    <property type="evidence" value="ECO:0007669"/>
    <property type="project" value="InterPro"/>
</dbReference>
<keyword evidence="6 13" id="KW-0418">Kinase</keyword>
<dbReference type="InterPro" id="IPR003594">
    <property type="entry name" value="HATPase_dom"/>
</dbReference>
<gene>
    <name evidence="13" type="ORF">F4561_004321</name>
</gene>
<dbReference type="Gene3D" id="3.30.565.10">
    <property type="entry name" value="Histidine kinase-like ATPase, C-terminal domain"/>
    <property type="match status" value="1"/>
</dbReference>
<evidence type="ECO:0000256" key="2">
    <source>
        <dbReference type="ARBA" id="ARBA00012438"/>
    </source>
</evidence>
<dbReference type="CDD" id="cd16917">
    <property type="entry name" value="HATPase_UhpB-NarQ-NarX-like"/>
    <property type="match status" value="1"/>
</dbReference>
<dbReference type="GO" id="GO:0005524">
    <property type="term" value="F:ATP binding"/>
    <property type="evidence" value="ECO:0007669"/>
    <property type="project" value="UniProtKB-KW"/>
</dbReference>
<evidence type="ECO:0000256" key="9">
    <source>
        <dbReference type="SAM" id="MobiDB-lite"/>
    </source>
</evidence>
<dbReference type="InterPro" id="IPR036890">
    <property type="entry name" value="HATPase_C_sf"/>
</dbReference>
<evidence type="ECO:0000259" key="12">
    <source>
        <dbReference type="Pfam" id="PF07730"/>
    </source>
</evidence>
<dbReference type="EC" id="2.7.13.3" evidence="2"/>
<keyword evidence="10" id="KW-0812">Transmembrane</keyword>
<keyword evidence="4" id="KW-0808">Transferase</keyword>
<keyword evidence="14" id="KW-1185">Reference proteome</keyword>
<evidence type="ECO:0000256" key="5">
    <source>
        <dbReference type="ARBA" id="ARBA00022741"/>
    </source>
</evidence>
<sequence length="446" mass="47895">MVEADGEGPLPAVARTAKRVWRWGRRHRFRMADWLYAGLLYLWLAQTIPVGWGTGAGLLPEPLVPAPKHPWVWPPPWELLVLPLVVVVPVLLRRSRPTWLLGTALVMVSVLGTQFMGALALYSYAVWFTNRRVLAAWSIAIVLGIVAALSAVEHFWPMFVVWCVIGVAFPLTFGLWVGTRRELIANLRERTARLERERDLEARNATAAERTRIAREMHDVVAHRVSLMVLHAGGLEVSASDEPTERTAALIRGTGREALTELRGILDVLRDDTGADTNTAATTAPQPGVADLERLLADWRSTGSSVDWGIRGTERPIPAQVERTVYRTAQEALTNAAKHAPGAHVTVEIEYGDTDVRVLVTNGPPTSGGPAPPAPPGGGHGLAGLRERISLAGGELVVGPRPDGGWRIRATVPAADATPPAGTTSGGGSPVEGTADSDEGTGVDTT</sequence>
<dbReference type="SUPFAM" id="SSF55874">
    <property type="entry name" value="ATPase domain of HSP90 chaperone/DNA topoisomerase II/histidine kinase"/>
    <property type="match status" value="1"/>
</dbReference>
<dbReference type="InterPro" id="IPR011712">
    <property type="entry name" value="Sig_transdc_His_kin_sub3_dim/P"/>
</dbReference>
<keyword evidence="3" id="KW-0597">Phosphoprotein</keyword>
<dbReference type="Gene3D" id="1.20.5.1930">
    <property type="match status" value="1"/>
</dbReference>
<dbReference type="InterPro" id="IPR050482">
    <property type="entry name" value="Sensor_HK_TwoCompSys"/>
</dbReference>
<evidence type="ECO:0000256" key="1">
    <source>
        <dbReference type="ARBA" id="ARBA00000085"/>
    </source>
</evidence>
<evidence type="ECO:0000259" key="11">
    <source>
        <dbReference type="Pfam" id="PF02518"/>
    </source>
</evidence>
<feature type="transmembrane region" description="Helical" evidence="10">
    <location>
        <begin position="134"/>
        <end position="152"/>
    </location>
</feature>
<keyword evidence="7" id="KW-0067">ATP-binding</keyword>
<reference evidence="13 14" key="1">
    <citation type="submission" date="2020-08" db="EMBL/GenBank/DDBJ databases">
        <title>Sequencing the genomes of 1000 actinobacteria strains.</title>
        <authorList>
            <person name="Klenk H.-P."/>
        </authorList>
    </citation>
    <scope>NUCLEOTIDE SEQUENCE [LARGE SCALE GENOMIC DNA]</scope>
    <source>
        <strain evidence="13 14">DSM 102030</strain>
    </source>
</reference>
<dbReference type="RefSeq" id="WP_184581099.1">
    <property type="nucleotide sequence ID" value="NZ_JACHJT010000001.1"/>
</dbReference>
<evidence type="ECO:0000313" key="14">
    <source>
        <dbReference type="Proteomes" id="UP000523007"/>
    </source>
</evidence>
<protein>
    <recommendedName>
        <fullName evidence="2">histidine kinase</fullName>
        <ecNumber evidence="2">2.7.13.3</ecNumber>
    </recommendedName>
</protein>
<dbReference type="GO" id="GO:0046983">
    <property type="term" value="F:protein dimerization activity"/>
    <property type="evidence" value="ECO:0007669"/>
    <property type="project" value="InterPro"/>
</dbReference>
<name>A0A7W7RKA0_9ACTN</name>
<dbReference type="PANTHER" id="PTHR24421:SF10">
    <property type="entry name" value="NITRATE_NITRITE SENSOR PROTEIN NARQ"/>
    <property type="match status" value="1"/>
</dbReference>
<keyword evidence="8" id="KW-0902">Two-component regulatory system</keyword>
<dbReference type="PANTHER" id="PTHR24421">
    <property type="entry name" value="NITRATE/NITRITE SENSOR PROTEIN NARX-RELATED"/>
    <property type="match status" value="1"/>
</dbReference>
<feature type="domain" description="Signal transduction histidine kinase subgroup 3 dimerisation and phosphoacceptor" evidence="12">
    <location>
        <begin position="209"/>
        <end position="272"/>
    </location>
</feature>
<organism evidence="13 14">
    <name type="scientific">Lipingzhangella halophila</name>
    <dbReference type="NCBI Taxonomy" id="1783352"/>
    <lineage>
        <taxon>Bacteria</taxon>
        <taxon>Bacillati</taxon>
        <taxon>Actinomycetota</taxon>
        <taxon>Actinomycetes</taxon>
        <taxon>Streptosporangiales</taxon>
        <taxon>Nocardiopsidaceae</taxon>
        <taxon>Lipingzhangella</taxon>
    </lineage>
</organism>
<feature type="compositionally biased region" description="Low complexity" evidence="9">
    <location>
        <begin position="410"/>
        <end position="423"/>
    </location>
</feature>
<feature type="transmembrane region" description="Helical" evidence="10">
    <location>
        <begin position="159"/>
        <end position="178"/>
    </location>
</feature>
<evidence type="ECO:0000256" key="7">
    <source>
        <dbReference type="ARBA" id="ARBA00022840"/>
    </source>
</evidence>
<evidence type="ECO:0000256" key="3">
    <source>
        <dbReference type="ARBA" id="ARBA00022553"/>
    </source>
</evidence>
<keyword evidence="10" id="KW-1133">Transmembrane helix</keyword>
<feature type="region of interest" description="Disordered" evidence="9">
    <location>
        <begin position="402"/>
        <end position="446"/>
    </location>
</feature>
<comment type="catalytic activity">
    <reaction evidence="1">
        <text>ATP + protein L-histidine = ADP + protein N-phospho-L-histidine.</text>
        <dbReference type="EC" id="2.7.13.3"/>
    </reaction>
</comment>
<evidence type="ECO:0000256" key="10">
    <source>
        <dbReference type="SAM" id="Phobius"/>
    </source>
</evidence>
<proteinExistence type="predicted"/>
<feature type="domain" description="Histidine kinase/HSP90-like ATPase" evidence="11">
    <location>
        <begin position="322"/>
        <end position="415"/>
    </location>
</feature>
<dbReference type="EMBL" id="JACHJT010000001">
    <property type="protein sequence ID" value="MBB4933501.1"/>
    <property type="molecule type" value="Genomic_DNA"/>
</dbReference>
<feature type="transmembrane region" description="Helical" evidence="10">
    <location>
        <begin position="34"/>
        <end position="52"/>
    </location>
</feature>
<dbReference type="GO" id="GO:0000155">
    <property type="term" value="F:phosphorelay sensor kinase activity"/>
    <property type="evidence" value="ECO:0007669"/>
    <property type="project" value="InterPro"/>
</dbReference>
<evidence type="ECO:0000256" key="8">
    <source>
        <dbReference type="ARBA" id="ARBA00023012"/>
    </source>
</evidence>
<dbReference type="Pfam" id="PF07730">
    <property type="entry name" value="HisKA_3"/>
    <property type="match status" value="1"/>
</dbReference>
<evidence type="ECO:0000313" key="13">
    <source>
        <dbReference type="EMBL" id="MBB4933501.1"/>
    </source>
</evidence>
<feature type="compositionally biased region" description="Acidic residues" evidence="9">
    <location>
        <begin position="435"/>
        <end position="446"/>
    </location>
</feature>
<feature type="transmembrane region" description="Helical" evidence="10">
    <location>
        <begin position="72"/>
        <end position="92"/>
    </location>
</feature>
<comment type="caution">
    <text evidence="13">The sequence shown here is derived from an EMBL/GenBank/DDBJ whole genome shotgun (WGS) entry which is preliminary data.</text>
</comment>
<keyword evidence="10" id="KW-0472">Membrane</keyword>
<feature type="transmembrane region" description="Helical" evidence="10">
    <location>
        <begin position="99"/>
        <end position="122"/>
    </location>
</feature>
<dbReference type="AlphaFoldDB" id="A0A7W7RKA0"/>
<dbReference type="Proteomes" id="UP000523007">
    <property type="component" value="Unassembled WGS sequence"/>
</dbReference>
<keyword evidence="5" id="KW-0547">Nucleotide-binding</keyword>
<evidence type="ECO:0000256" key="4">
    <source>
        <dbReference type="ARBA" id="ARBA00022679"/>
    </source>
</evidence>
<dbReference type="Pfam" id="PF02518">
    <property type="entry name" value="HATPase_c"/>
    <property type="match status" value="1"/>
</dbReference>
<evidence type="ECO:0000256" key="6">
    <source>
        <dbReference type="ARBA" id="ARBA00022777"/>
    </source>
</evidence>